<dbReference type="EMBL" id="CM001217">
    <property type="protein sequence ID" value="KEH41773.1"/>
    <property type="molecule type" value="Genomic_DNA"/>
</dbReference>
<dbReference type="Pfam" id="PF01535">
    <property type="entry name" value="PPR"/>
    <property type="match status" value="1"/>
</dbReference>
<keyword evidence="2" id="KW-0677">Repeat</keyword>
<dbReference type="InterPro" id="IPR002885">
    <property type="entry name" value="PPR_rpt"/>
</dbReference>
<feature type="repeat" description="PPR" evidence="3">
    <location>
        <begin position="199"/>
        <end position="233"/>
    </location>
</feature>
<dbReference type="EnsemblPlants" id="KEH41773">
    <property type="protein sequence ID" value="KEH41773"/>
    <property type="gene ID" value="MTR_1g054655"/>
</dbReference>
<evidence type="ECO:0000256" key="1">
    <source>
        <dbReference type="ARBA" id="ARBA00007626"/>
    </source>
</evidence>
<dbReference type="KEGG" id="mtr:25483586"/>
<dbReference type="PANTHER" id="PTHR46128:SF211">
    <property type="entry name" value="PENTACOTRIPEPTIDE-REPEAT REGION OF PRORP DOMAIN-CONTAINING PROTEIN"/>
    <property type="match status" value="1"/>
</dbReference>
<dbReference type="Pfam" id="PF13041">
    <property type="entry name" value="PPR_2"/>
    <property type="match status" value="2"/>
</dbReference>
<dbReference type="OrthoDB" id="185373at2759"/>
<reference evidence="4 6" key="1">
    <citation type="journal article" date="2011" name="Nature">
        <title>The Medicago genome provides insight into the evolution of rhizobial symbioses.</title>
        <authorList>
            <person name="Young N.D."/>
            <person name="Debelle F."/>
            <person name="Oldroyd G.E."/>
            <person name="Geurts R."/>
            <person name="Cannon S.B."/>
            <person name="Udvardi M.K."/>
            <person name="Benedito V.A."/>
            <person name="Mayer K.F."/>
            <person name="Gouzy J."/>
            <person name="Schoof H."/>
            <person name="Van de Peer Y."/>
            <person name="Proost S."/>
            <person name="Cook D.R."/>
            <person name="Meyers B.C."/>
            <person name="Spannagl M."/>
            <person name="Cheung F."/>
            <person name="De Mita S."/>
            <person name="Krishnakumar V."/>
            <person name="Gundlach H."/>
            <person name="Zhou S."/>
            <person name="Mudge J."/>
            <person name="Bharti A.K."/>
            <person name="Murray J.D."/>
            <person name="Naoumkina M.A."/>
            <person name="Rosen B."/>
            <person name="Silverstein K.A."/>
            <person name="Tang H."/>
            <person name="Rombauts S."/>
            <person name="Zhao P.X."/>
            <person name="Zhou P."/>
            <person name="Barbe V."/>
            <person name="Bardou P."/>
            <person name="Bechner M."/>
            <person name="Bellec A."/>
            <person name="Berger A."/>
            <person name="Berges H."/>
            <person name="Bidwell S."/>
            <person name="Bisseling T."/>
            <person name="Choisne N."/>
            <person name="Couloux A."/>
            <person name="Denny R."/>
            <person name="Deshpande S."/>
            <person name="Dai X."/>
            <person name="Doyle J.J."/>
            <person name="Dudez A.M."/>
            <person name="Farmer A.D."/>
            <person name="Fouteau S."/>
            <person name="Franken C."/>
            <person name="Gibelin C."/>
            <person name="Gish J."/>
            <person name="Goldstein S."/>
            <person name="Gonzalez A.J."/>
            <person name="Green P.J."/>
            <person name="Hallab A."/>
            <person name="Hartog M."/>
            <person name="Hua A."/>
            <person name="Humphray S.J."/>
            <person name="Jeong D.H."/>
            <person name="Jing Y."/>
            <person name="Jocker A."/>
            <person name="Kenton S.M."/>
            <person name="Kim D.J."/>
            <person name="Klee K."/>
            <person name="Lai H."/>
            <person name="Lang C."/>
            <person name="Lin S."/>
            <person name="Macmil S.L."/>
            <person name="Magdelenat G."/>
            <person name="Matthews L."/>
            <person name="McCorrison J."/>
            <person name="Monaghan E.L."/>
            <person name="Mun J.H."/>
            <person name="Najar F.Z."/>
            <person name="Nicholson C."/>
            <person name="Noirot C."/>
            <person name="O'Bleness M."/>
            <person name="Paule C.R."/>
            <person name="Poulain J."/>
            <person name="Prion F."/>
            <person name="Qin B."/>
            <person name="Qu C."/>
            <person name="Retzel E.F."/>
            <person name="Riddle C."/>
            <person name="Sallet E."/>
            <person name="Samain S."/>
            <person name="Samson N."/>
            <person name="Sanders I."/>
            <person name="Saurat O."/>
            <person name="Scarpelli C."/>
            <person name="Schiex T."/>
            <person name="Segurens B."/>
            <person name="Severin A.J."/>
            <person name="Sherrier D.J."/>
            <person name="Shi R."/>
            <person name="Sims S."/>
            <person name="Singer S.R."/>
            <person name="Sinharoy S."/>
            <person name="Sterck L."/>
            <person name="Viollet A."/>
            <person name="Wang B.B."/>
            <person name="Wang K."/>
            <person name="Wang M."/>
            <person name="Wang X."/>
            <person name="Warfsmann J."/>
            <person name="Weissenbach J."/>
            <person name="White D.D."/>
            <person name="White J.D."/>
            <person name="Wiley G.B."/>
            <person name="Wincker P."/>
            <person name="Xing Y."/>
            <person name="Yang L."/>
            <person name="Yao Z."/>
            <person name="Ying F."/>
            <person name="Zhai J."/>
            <person name="Zhou L."/>
            <person name="Zuber A."/>
            <person name="Denarie J."/>
            <person name="Dixon R.A."/>
            <person name="May G.D."/>
            <person name="Schwartz D.C."/>
            <person name="Rogers J."/>
            <person name="Quetier F."/>
            <person name="Town C.D."/>
            <person name="Roe B.A."/>
        </authorList>
    </citation>
    <scope>NUCLEOTIDE SEQUENCE [LARGE SCALE GENOMIC DNA]</scope>
    <source>
        <strain evidence="4">A17</strain>
        <strain evidence="5 6">cv. Jemalong A17</strain>
    </source>
</reference>
<dbReference type="Gene3D" id="1.25.40.10">
    <property type="entry name" value="Tetratricopeptide repeat domain"/>
    <property type="match status" value="2"/>
</dbReference>
<evidence type="ECO:0000256" key="2">
    <source>
        <dbReference type="ARBA" id="ARBA00022737"/>
    </source>
</evidence>
<dbReference type="PROSITE" id="PS51375">
    <property type="entry name" value="PPR"/>
    <property type="match status" value="2"/>
</dbReference>
<evidence type="ECO:0000313" key="4">
    <source>
        <dbReference type="EMBL" id="KEH41773.1"/>
    </source>
</evidence>
<sequence>MFSILRRLYGGGGGGAVASAAAAAVCSIIPTNNKNKIPRFVSSSFSVLYPTPMARPRIAFSNDYGNPHDEAVKFFKNMLSMGVCVISLYNHVLSKLAKMHSFDTIFILVKELDDELSKFDGPVRPDPDTHTFIILIQCHSLRGNMSSALYLFNKIIDSGHYPTAETLNALLEGFCLRSQIDKAMPFYNDIILKKGYPLDHRSYNILVDGLCEIGETQLAINMLRQALLIEREPEDTCVSLTSCYNSIIFRLSKERLVNQAYALYVEMIFNNILLNPITYANLIYGYCIIGHFKLAVELLKELLHLYQTLVTEQEVKSVKSAATLVIKAGVKPNVACYQPVMCQLYKRRSRRFVMNKIAEQVKIFENAKHYLDPYYT</sequence>
<evidence type="ECO:0000256" key="3">
    <source>
        <dbReference type="PROSITE-ProRule" id="PRU00708"/>
    </source>
</evidence>
<organism evidence="4 6">
    <name type="scientific">Medicago truncatula</name>
    <name type="common">Barrel medic</name>
    <name type="synonym">Medicago tribuloides</name>
    <dbReference type="NCBI Taxonomy" id="3880"/>
    <lineage>
        <taxon>Eukaryota</taxon>
        <taxon>Viridiplantae</taxon>
        <taxon>Streptophyta</taxon>
        <taxon>Embryophyta</taxon>
        <taxon>Tracheophyta</taxon>
        <taxon>Spermatophyta</taxon>
        <taxon>Magnoliopsida</taxon>
        <taxon>eudicotyledons</taxon>
        <taxon>Gunneridae</taxon>
        <taxon>Pentapetalae</taxon>
        <taxon>rosids</taxon>
        <taxon>fabids</taxon>
        <taxon>Fabales</taxon>
        <taxon>Fabaceae</taxon>
        <taxon>Papilionoideae</taxon>
        <taxon>50 kb inversion clade</taxon>
        <taxon>NPAAA clade</taxon>
        <taxon>Hologalegina</taxon>
        <taxon>IRL clade</taxon>
        <taxon>Trifolieae</taxon>
        <taxon>Medicago</taxon>
    </lineage>
</organism>
<dbReference type="Proteomes" id="UP000002051">
    <property type="component" value="Unassembled WGS sequence"/>
</dbReference>
<feature type="repeat" description="PPR" evidence="3">
    <location>
        <begin position="128"/>
        <end position="162"/>
    </location>
</feature>
<evidence type="ECO:0000313" key="6">
    <source>
        <dbReference type="Proteomes" id="UP000002051"/>
    </source>
</evidence>
<comment type="similarity">
    <text evidence="1">Belongs to the PPR family. P subfamily.</text>
</comment>
<dbReference type="HOGENOM" id="CLU_002706_49_0_1"/>
<dbReference type="STRING" id="3880.A0A072VK09"/>
<dbReference type="NCBIfam" id="TIGR00756">
    <property type="entry name" value="PPR"/>
    <property type="match status" value="1"/>
</dbReference>
<dbReference type="InterPro" id="IPR050872">
    <property type="entry name" value="PPR_P_subfamily"/>
</dbReference>
<proteinExistence type="inferred from homology"/>
<dbReference type="AlphaFoldDB" id="A0A072VK09"/>
<dbReference type="PANTHER" id="PTHR46128">
    <property type="entry name" value="MITOCHONDRIAL GROUP I INTRON SPLICING FACTOR CCM1"/>
    <property type="match status" value="1"/>
</dbReference>
<reference evidence="4 6" key="2">
    <citation type="journal article" date="2014" name="BMC Genomics">
        <title>An improved genome release (version Mt4.0) for the model legume Medicago truncatula.</title>
        <authorList>
            <person name="Tang H."/>
            <person name="Krishnakumar V."/>
            <person name="Bidwell S."/>
            <person name="Rosen B."/>
            <person name="Chan A."/>
            <person name="Zhou S."/>
            <person name="Gentzbittel L."/>
            <person name="Childs K.L."/>
            <person name="Yandell M."/>
            <person name="Gundlach H."/>
            <person name="Mayer K.F."/>
            <person name="Schwartz D.C."/>
            <person name="Town C.D."/>
        </authorList>
    </citation>
    <scope>GENOME REANNOTATION</scope>
    <source>
        <strain evidence="4">A17</strain>
        <strain evidence="5 6">cv. Jemalong A17</strain>
    </source>
</reference>
<reference evidence="5" key="3">
    <citation type="submission" date="2015-04" db="UniProtKB">
        <authorList>
            <consortium name="EnsemblPlants"/>
        </authorList>
    </citation>
    <scope>IDENTIFICATION</scope>
    <source>
        <strain evidence="5">cv. Jemalong A17</strain>
    </source>
</reference>
<dbReference type="InterPro" id="IPR011990">
    <property type="entry name" value="TPR-like_helical_dom_sf"/>
</dbReference>
<gene>
    <name evidence="5" type="primary">25483586</name>
    <name evidence="4" type="ordered locus">MTR_1g054655</name>
</gene>
<protein>
    <submittedName>
        <fullName evidence="4">PPR superfamily protein</fullName>
    </submittedName>
</protein>
<evidence type="ECO:0000313" key="5">
    <source>
        <dbReference type="EnsemblPlants" id="KEH41773"/>
    </source>
</evidence>
<dbReference type="SUPFAM" id="SSF81901">
    <property type="entry name" value="HCP-like"/>
    <property type="match status" value="1"/>
</dbReference>
<accession>A0A072VK09</accession>
<name>A0A072VK09_MEDTR</name>
<keyword evidence="6" id="KW-1185">Reference proteome</keyword>